<evidence type="ECO:0000313" key="16">
    <source>
        <dbReference type="Proteomes" id="UP000078348"/>
    </source>
</evidence>
<dbReference type="STRING" id="478820.A0A196SD42"/>
<comment type="subcellular location">
    <subcellularLocation>
        <location evidence="1 11">Nucleus</location>
    </subcellularLocation>
</comment>
<dbReference type="Pfam" id="PF00271">
    <property type="entry name" value="Helicase_C"/>
    <property type="match status" value="1"/>
</dbReference>
<evidence type="ECO:0000259" key="13">
    <source>
        <dbReference type="PROSITE" id="PS51192"/>
    </source>
</evidence>
<evidence type="ECO:0000256" key="10">
    <source>
        <dbReference type="ARBA" id="ARBA00034617"/>
    </source>
</evidence>
<dbReference type="GO" id="GO:0005737">
    <property type="term" value="C:cytoplasm"/>
    <property type="evidence" value="ECO:0007669"/>
    <property type="project" value="TreeGrafter"/>
</dbReference>
<evidence type="ECO:0000256" key="12">
    <source>
        <dbReference type="SAM" id="MobiDB-lite"/>
    </source>
</evidence>
<dbReference type="InterPro" id="IPR004589">
    <property type="entry name" value="DNA_helicase_ATP-dep_RecQ"/>
</dbReference>
<evidence type="ECO:0000256" key="1">
    <source>
        <dbReference type="ARBA" id="ARBA00004123"/>
    </source>
</evidence>
<evidence type="ECO:0000256" key="8">
    <source>
        <dbReference type="ARBA" id="ARBA00023235"/>
    </source>
</evidence>
<comment type="catalytic activity">
    <reaction evidence="11">
        <text>ATP + H2O = ADP + phosphate + H(+)</text>
        <dbReference type="Rhea" id="RHEA:13065"/>
        <dbReference type="ChEBI" id="CHEBI:15377"/>
        <dbReference type="ChEBI" id="CHEBI:15378"/>
        <dbReference type="ChEBI" id="CHEBI:30616"/>
        <dbReference type="ChEBI" id="CHEBI:43474"/>
        <dbReference type="ChEBI" id="CHEBI:456216"/>
    </reaction>
</comment>
<dbReference type="GO" id="GO:0016887">
    <property type="term" value="F:ATP hydrolysis activity"/>
    <property type="evidence" value="ECO:0007669"/>
    <property type="project" value="RHEA"/>
</dbReference>
<organism evidence="15 16">
    <name type="scientific">Blastocystis sp. subtype 1 (strain ATCC 50177 / NandII)</name>
    <dbReference type="NCBI Taxonomy" id="478820"/>
    <lineage>
        <taxon>Eukaryota</taxon>
        <taxon>Sar</taxon>
        <taxon>Stramenopiles</taxon>
        <taxon>Bigyra</taxon>
        <taxon>Opalozoa</taxon>
        <taxon>Opalinata</taxon>
        <taxon>Blastocystidae</taxon>
        <taxon>Blastocystis</taxon>
    </lineage>
</organism>
<dbReference type="OrthoDB" id="10261556at2759"/>
<keyword evidence="16" id="KW-1185">Reference proteome</keyword>
<keyword evidence="4 11" id="KW-0378">Hydrolase</keyword>
<dbReference type="InterPro" id="IPR014001">
    <property type="entry name" value="Helicase_ATP-bd"/>
</dbReference>
<evidence type="ECO:0000256" key="2">
    <source>
        <dbReference type="ARBA" id="ARBA00005446"/>
    </source>
</evidence>
<dbReference type="GO" id="GO:0005634">
    <property type="term" value="C:nucleus"/>
    <property type="evidence" value="ECO:0007669"/>
    <property type="project" value="UniProtKB-SubCell"/>
</dbReference>
<dbReference type="EMBL" id="LXWW01000191">
    <property type="protein sequence ID" value="OAO14970.1"/>
    <property type="molecule type" value="Genomic_DNA"/>
</dbReference>
<dbReference type="FunFam" id="3.40.50.300:FF:001389">
    <property type="entry name" value="ATP-dependent DNA helicase RecQ"/>
    <property type="match status" value="1"/>
</dbReference>
<dbReference type="CDD" id="cd18794">
    <property type="entry name" value="SF2_C_RecQ"/>
    <property type="match status" value="1"/>
</dbReference>
<dbReference type="InterPro" id="IPR012340">
    <property type="entry name" value="NA-bd_OB-fold"/>
</dbReference>
<feature type="region of interest" description="Disordered" evidence="12">
    <location>
        <begin position="653"/>
        <end position="731"/>
    </location>
</feature>
<keyword evidence="7" id="KW-0238">DNA-binding</keyword>
<dbReference type="Pfam" id="PF16124">
    <property type="entry name" value="RecQ_Zn_bind"/>
    <property type="match status" value="1"/>
</dbReference>
<reference evidence="15 16" key="1">
    <citation type="submission" date="2016-05" db="EMBL/GenBank/DDBJ databases">
        <title>Nuclear genome of Blastocystis sp. subtype 1 NandII.</title>
        <authorList>
            <person name="Gentekaki E."/>
            <person name="Curtis B."/>
            <person name="Stairs C."/>
            <person name="Eme L."/>
            <person name="Herman E."/>
            <person name="Klimes V."/>
            <person name="Arias M.C."/>
            <person name="Elias M."/>
            <person name="Hilliou F."/>
            <person name="Klute M."/>
            <person name="Malik S.-B."/>
            <person name="Pightling A."/>
            <person name="Rachubinski R."/>
            <person name="Salas D."/>
            <person name="Schlacht A."/>
            <person name="Suga H."/>
            <person name="Archibald J."/>
            <person name="Ball S.G."/>
            <person name="Clark G."/>
            <person name="Dacks J."/>
            <person name="Van Der Giezen M."/>
            <person name="Tsaousis A."/>
            <person name="Roger A."/>
        </authorList>
    </citation>
    <scope>NUCLEOTIDE SEQUENCE [LARGE SCALE GENOMIC DNA]</scope>
    <source>
        <strain evidence="16">ATCC 50177 / NandII</strain>
    </source>
</reference>
<evidence type="ECO:0000256" key="7">
    <source>
        <dbReference type="ARBA" id="ARBA00023125"/>
    </source>
</evidence>
<dbReference type="Pfam" id="PF00270">
    <property type="entry name" value="DEAD"/>
    <property type="match status" value="1"/>
</dbReference>
<evidence type="ECO:0000313" key="15">
    <source>
        <dbReference type="EMBL" id="OAO14970.1"/>
    </source>
</evidence>
<dbReference type="PROSITE" id="PS51192">
    <property type="entry name" value="HELICASE_ATP_BIND_1"/>
    <property type="match status" value="1"/>
</dbReference>
<dbReference type="InterPro" id="IPR011545">
    <property type="entry name" value="DEAD/DEAH_box_helicase_dom"/>
</dbReference>
<comment type="catalytic activity">
    <reaction evidence="10 11">
        <text>Couples ATP hydrolysis with the unwinding of duplex DNA by translocating in the 3'-5' direction.</text>
        <dbReference type="EC" id="5.6.2.4"/>
    </reaction>
</comment>
<dbReference type="GO" id="GO:0005694">
    <property type="term" value="C:chromosome"/>
    <property type="evidence" value="ECO:0007669"/>
    <property type="project" value="TreeGrafter"/>
</dbReference>
<proteinExistence type="inferred from homology"/>
<evidence type="ECO:0000256" key="9">
    <source>
        <dbReference type="ARBA" id="ARBA00023242"/>
    </source>
</evidence>
<dbReference type="InterPro" id="IPR001650">
    <property type="entry name" value="Helicase_C-like"/>
</dbReference>
<dbReference type="EC" id="5.6.2.4" evidence="11"/>
<feature type="domain" description="Helicase C-terminal" evidence="14">
    <location>
        <begin position="449"/>
        <end position="600"/>
    </location>
</feature>
<dbReference type="InterPro" id="IPR027417">
    <property type="entry name" value="P-loop_NTPase"/>
</dbReference>
<keyword evidence="9 11" id="KW-0539">Nucleus</keyword>
<dbReference type="AlphaFoldDB" id="A0A196SD42"/>
<keyword evidence="5 11" id="KW-0347">Helicase</keyword>
<keyword evidence="3 11" id="KW-0547">Nucleotide-binding</keyword>
<dbReference type="InterPro" id="IPR032284">
    <property type="entry name" value="RecQ_Zn-bd"/>
</dbReference>
<dbReference type="GO" id="GO:0005524">
    <property type="term" value="F:ATP binding"/>
    <property type="evidence" value="ECO:0007669"/>
    <property type="project" value="UniProtKB-KW"/>
</dbReference>
<dbReference type="PROSITE" id="PS00690">
    <property type="entry name" value="DEAH_ATP_HELICASE"/>
    <property type="match status" value="1"/>
</dbReference>
<dbReference type="SMART" id="SM00490">
    <property type="entry name" value="HELICc"/>
    <property type="match status" value="1"/>
</dbReference>
<dbReference type="Proteomes" id="UP000078348">
    <property type="component" value="Unassembled WGS sequence"/>
</dbReference>
<evidence type="ECO:0000256" key="4">
    <source>
        <dbReference type="ARBA" id="ARBA00022801"/>
    </source>
</evidence>
<evidence type="ECO:0000259" key="14">
    <source>
        <dbReference type="PROSITE" id="PS51194"/>
    </source>
</evidence>
<dbReference type="NCBIfam" id="TIGR00614">
    <property type="entry name" value="recQ_fam"/>
    <property type="match status" value="1"/>
</dbReference>
<evidence type="ECO:0000256" key="11">
    <source>
        <dbReference type="RuleBase" id="RU364117"/>
    </source>
</evidence>
<dbReference type="CDD" id="cd17920">
    <property type="entry name" value="DEXHc_RecQ"/>
    <property type="match status" value="1"/>
</dbReference>
<dbReference type="Gene3D" id="2.40.50.140">
    <property type="entry name" value="Nucleic acid-binding proteins"/>
    <property type="match status" value="1"/>
</dbReference>
<dbReference type="GO" id="GO:0000724">
    <property type="term" value="P:double-strand break repair via homologous recombination"/>
    <property type="evidence" value="ECO:0007669"/>
    <property type="project" value="TreeGrafter"/>
</dbReference>
<comment type="similarity">
    <text evidence="2 11">Belongs to the helicase family. RecQ subfamily.</text>
</comment>
<dbReference type="GO" id="GO:0003677">
    <property type="term" value="F:DNA binding"/>
    <property type="evidence" value="ECO:0007669"/>
    <property type="project" value="UniProtKB-KW"/>
</dbReference>
<feature type="domain" description="Helicase ATP-binding" evidence="13">
    <location>
        <begin position="206"/>
        <end position="388"/>
    </location>
</feature>
<dbReference type="PANTHER" id="PTHR13710:SF153">
    <property type="entry name" value="RECQ-LIKE DNA HELICASE BLM"/>
    <property type="match status" value="1"/>
</dbReference>
<dbReference type="PROSITE" id="PS51194">
    <property type="entry name" value="HELICASE_CTER"/>
    <property type="match status" value="1"/>
</dbReference>
<feature type="compositionally biased region" description="Low complexity" evidence="12">
    <location>
        <begin position="653"/>
        <end position="692"/>
    </location>
</feature>
<feature type="compositionally biased region" description="Polar residues" evidence="12">
    <location>
        <begin position="693"/>
        <end position="724"/>
    </location>
</feature>
<keyword evidence="6 11" id="KW-0067">ATP-binding</keyword>
<keyword evidence="8" id="KW-0413">Isomerase</keyword>
<gene>
    <name evidence="15" type="ORF">AV274_3317</name>
</gene>
<evidence type="ECO:0000256" key="5">
    <source>
        <dbReference type="ARBA" id="ARBA00022806"/>
    </source>
</evidence>
<feature type="region of interest" description="Disordered" evidence="12">
    <location>
        <begin position="154"/>
        <end position="173"/>
    </location>
</feature>
<accession>A0A196SD42</accession>
<sequence length="731" mass="82788">MELSRRCIEQMQHNPLGQIESCNYVVQIMEINIPTNIILNKLYRLFLWDGECYANNFVMTVHSVQKANLVLSAGDVIRILMFAVHRSTKGIISITKFEIIQNCPNIVSTPLCVQTLPQPLTEEGFKRYMQLAVPRHQPSPESTLSSSSLDWRSSLNQSITDPSSSSTTTPALPPVTTDFRSMHPIDFALRYAFQYPAYRDDQRDIIAAAMAGRDVFVLKCTGGGKSLCFQVPAILSKGVTIVFCPLLSLLQDQIQSLMKRPCGGIPCAYLSGDCPTAVKTKVYQELEANSVNSQPCFKLLYLTPELFILNSRLQNLLHSLHANGNLARFVIDEAHCISTWGHDFRPAYRNLSQIRQQFPGVPIMALTATATEEVYADCVKLLQLRDVKKFQRVWVGEKDEKKTFNRPNLRYEVCEKLTEKDIEKLKKKELKDSKNAKDAKDSKNRRRSYVEEIVAFLHQHPGECGIVYVLSRQDAENLCDDLKSAGIPCAYYHAGLTSAQRILVQKQWSEGVVSVVCATIAYGMGIDKEDVRFVIHACLSKSMEGYYQEAGRAGRDGKPALCRLYYRRGDYSRVKQLLAMSKRELHTSKQAFQRQLEALDRMREYCEETTRCRRNLLVEHFGERPASERVCEEAGNVPCDNCERLCHVASRQTSQPVSRQQSQPVSRQQSQPVSRQQSQPVSRQQSQPSQPSHPMSQGVSSSQRSAFNSQRNSSRNTNHSQSSKRSYKTHC</sequence>
<dbReference type="GO" id="GO:0009378">
    <property type="term" value="F:four-way junction helicase activity"/>
    <property type="evidence" value="ECO:0007669"/>
    <property type="project" value="TreeGrafter"/>
</dbReference>
<dbReference type="Gene3D" id="3.40.50.300">
    <property type="entry name" value="P-loop containing nucleotide triphosphate hydrolases"/>
    <property type="match status" value="2"/>
</dbReference>
<protein>
    <recommendedName>
        <fullName evidence="11">ATP-dependent DNA helicase</fullName>
        <ecNumber evidence="11">5.6.2.4</ecNumber>
    </recommendedName>
</protein>
<evidence type="ECO:0000256" key="6">
    <source>
        <dbReference type="ARBA" id="ARBA00022840"/>
    </source>
</evidence>
<dbReference type="SUPFAM" id="SSF52540">
    <property type="entry name" value="P-loop containing nucleoside triphosphate hydrolases"/>
    <property type="match status" value="1"/>
</dbReference>
<comment type="caution">
    <text evidence="15">The sequence shown here is derived from an EMBL/GenBank/DDBJ whole genome shotgun (WGS) entry which is preliminary data.</text>
</comment>
<dbReference type="InterPro" id="IPR002464">
    <property type="entry name" value="DNA/RNA_helicase_DEAH_CS"/>
</dbReference>
<evidence type="ECO:0000256" key="3">
    <source>
        <dbReference type="ARBA" id="ARBA00022741"/>
    </source>
</evidence>
<name>A0A196SD42_BLAHN</name>
<dbReference type="SMART" id="SM00487">
    <property type="entry name" value="DEXDc"/>
    <property type="match status" value="1"/>
</dbReference>
<dbReference type="GO" id="GO:0043138">
    <property type="term" value="F:3'-5' DNA helicase activity"/>
    <property type="evidence" value="ECO:0007669"/>
    <property type="project" value="UniProtKB-EC"/>
</dbReference>
<dbReference type="PANTHER" id="PTHR13710">
    <property type="entry name" value="DNA HELICASE RECQ FAMILY MEMBER"/>
    <property type="match status" value="1"/>
</dbReference>